<evidence type="ECO:0000256" key="3">
    <source>
        <dbReference type="ARBA" id="ARBA00022833"/>
    </source>
</evidence>
<evidence type="ECO:0000313" key="5">
    <source>
        <dbReference type="EMBL" id="KAL1893590.1"/>
    </source>
</evidence>
<dbReference type="Gene3D" id="2.170.150.70">
    <property type="match status" value="1"/>
</dbReference>
<feature type="domain" description="CENP-V/GFA" evidence="4">
    <location>
        <begin position="3"/>
        <end position="38"/>
    </location>
</feature>
<name>A0ABR3YYW9_9PEZI</name>
<sequence length="78" mass="8458">MTLAATCHCGNVRITVPGPPEFLNECLCTVCYKLGGVWAYYKTDQVTIESPYRGFPRTFAPTSNAPTWLSAGVRTVGA</sequence>
<organism evidence="5 6">
    <name type="scientific">Sporothrix stenoceras</name>
    <dbReference type="NCBI Taxonomy" id="5173"/>
    <lineage>
        <taxon>Eukaryota</taxon>
        <taxon>Fungi</taxon>
        <taxon>Dikarya</taxon>
        <taxon>Ascomycota</taxon>
        <taxon>Pezizomycotina</taxon>
        <taxon>Sordariomycetes</taxon>
        <taxon>Sordariomycetidae</taxon>
        <taxon>Ophiostomatales</taxon>
        <taxon>Ophiostomataceae</taxon>
        <taxon>Sporothrix</taxon>
    </lineage>
</organism>
<dbReference type="EMBL" id="JAWCUI010000037">
    <property type="protein sequence ID" value="KAL1893590.1"/>
    <property type="molecule type" value="Genomic_DNA"/>
</dbReference>
<comment type="similarity">
    <text evidence="1">Belongs to the Gfa family.</text>
</comment>
<protein>
    <recommendedName>
        <fullName evidence="4">CENP-V/GFA domain-containing protein</fullName>
    </recommendedName>
</protein>
<evidence type="ECO:0000259" key="4">
    <source>
        <dbReference type="Pfam" id="PF04828"/>
    </source>
</evidence>
<keyword evidence="2" id="KW-0479">Metal-binding</keyword>
<gene>
    <name evidence="5" type="ORF">Sste5346_006421</name>
</gene>
<evidence type="ECO:0000256" key="2">
    <source>
        <dbReference type="ARBA" id="ARBA00022723"/>
    </source>
</evidence>
<dbReference type="InterPro" id="IPR006913">
    <property type="entry name" value="CENP-V/GFA"/>
</dbReference>
<dbReference type="InterPro" id="IPR011057">
    <property type="entry name" value="Mss4-like_sf"/>
</dbReference>
<evidence type="ECO:0000256" key="1">
    <source>
        <dbReference type="ARBA" id="ARBA00005495"/>
    </source>
</evidence>
<keyword evidence="3" id="KW-0862">Zinc</keyword>
<evidence type="ECO:0000313" key="6">
    <source>
        <dbReference type="Proteomes" id="UP001583186"/>
    </source>
</evidence>
<dbReference type="SUPFAM" id="SSF51316">
    <property type="entry name" value="Mss4-like"/>
    <property type="match status" value="1"/>
</dbReference>
<dbReference type="Proteomes" id="UP001583186">
    <property type="component" value="Unassembled WGS sequence"/>
</dbReference>
<keyword evidence="6" id="KW-1185">Reference proteome</keyword>
<comment type="caution">
    <text evidence="5">The sequence shown here is derived from an EMBL/GenBank/DDBJ whole genome shotgun (WGS) entry which is preliminary data.</text>
</comment>
<dbReference type="Pfam" id="PF04828">
    <property type="entry name" value="GFA"/>
    <property type="match status" value="1"/>
</dbReference>
<reference evidence="5 6" key="1">
    <citation type="journal article" date="2024" name="IMA Fungus">
        <title>IMA Genome - F19 : A genome assembly and annotation guide to empower mycologists, including annotated draft genome sequences of Ceratocystis pirilliformis, Diaporthe australafricana, Fusarium ophioides, Paecilomyces lecythidis, and Sporothrix stenoceras.</title>
        <authorList>
            <person name="Aylward J."/>
            <person name="Wilson A.M."/>
            <person name="Visagie C.M."/>
            <person name="Spraker J."/>
            <person name="Barnes I."/>
            <person name="Buitendag C."/>
            <person name="Ceriani C."/>
            <person name="Del Mar Angel L."/>
            <person name="du Plessis D."/>
            <person name="Fuchs T."/>
            <person name="Gasser K."/>
            <person name="Kramer D."/>
            <person name="Li W."/>
            <person name="Munsamy K."/>
            <person name="Piso A."/>
            <person name="Price J.L."/>
            <person name="Sonnekus B."/>
            <person name="Thomas C."/>
            <person name="van der Nest A."/>
            <person name="van Dijk A."/>
            <person name="van Heerden A."/>
            <person name="van Vuuren N."/>
            <person name="Yilmaz N."/>
            <person name="Duong T.A."/>
            <person name="van der Merwe N.A."/>
            <person name="Wingfield M.J."/>
            <person name="Wingfield B.D."/>
        </authorList>
    </citation>
    <scope>NUCLEOTIDE SEQUENCE [LARGE SCALE GENOMIC DNA]</scope>
    <source>
        <strain evidence="5 6">CMW 5346</strain>
    </source>
</reference>
<proteinExistence type="inferred from homology"/>
<accession>A0ABR3YYW9</accession>